<reference evidence="7" key="1">
    <citation type="journal article" date="2019" name="Int. J. Syst. Evol. Microbiol.">
        <title>The Global Catalogue of Microorganisms (GCM) 10K type strain sequencing project: providing services to taxonomists for standard genome sequencing and annotation.</title>
        <authorList>
            <consortium name="The Broad Institute Genomics Platform"/>
            <consortium name="The Broad Institute Genome Sequencing Center for Infectious Disease"/>
            <person name="Wu L."/>
            <person name="Ma J."/>
        </authorList>
    </citation>
    <scope>NUCLEOTIDE SEQUENCE [LARGE SCALE GENOMIC DNA]</scope>
    <source>
        <strain evidence="7">CGMCC 1.12750</strain>
    </source>
</reference>
<dbReference type="Gene3D" id="1.10.10.10">
    <property type="entry name" value="Winged helix-like DNA-binding domain superfamily/Winged helix DNA-binding domain"/>
    <property type="match status" value="1"/>
</dbReference>
<dbReference type="Pfam" id="PF13545">
    <property type="entry name" value="HTH_Crp_2"/>
    <property type="match status" value="1"/>
</dbReference>
<organism evidence="6 7">
    <name type="scientific">Plastorhodobacter daqingensis</name>
    <dbReference type="NCBI Taxonomy" id="1387281"/>
    <lineage>
        <taxon>Bacteria</taxon>
        <taxon>Pseudomonadati</taxon>
        <taxon>Pseudomonadota</taxon>
        <taxon>Alphaproteobacteria</taxon>
        <taxon>Rhodobacterales</taxon>
        <taxon>Paracoccaceae</taxon>
        <taxon>Plastorhodobacter</taxon>
    </lineage>
</organism>
<dbReference type="InterPro" id="IPR014710">
    <property type="entry name" value="RmlC-like_jellyroll"/>
</dbReference>
<dbReference type="SUPFAM" id="SSF46785">
    <property type="entry name" value="Winged helix' DNA-binding domain"/>
    <property type="match status" value="1"/>
</dbReference>
<evidence type="ECO:0000256" key="1">
    <source>
        <dbReference type="ARBA" id="ARBA00023015"/>
    </source>
</evidence>
<feature type="domain" description="Cyclic nucleotide-binding" evidence="4">
    <location>
        <begin position="16"/>
        <end position="100"/>
    </location>
</feature>
<accession>A0ABW2UP10</accession>
<dbReference type="InterPro" id="IPR012318">
    <property type="entry name" value="HTH_CRP"/>
</dbReference>
<sequence>MSDAELGFMRRFKAGETSFAPGTIFLNEGEGSEFLYTVLSGQGLRYKLLPDGGRQVLNFVFPGDFLGLQATVMGEMKHSVIASSQMRLCVFRRSEFLRLFHEIPQRGYDVTWVAAMEEHFLGEALATVGQAGATRRVAWALAKLFRRAEAVGMVSGDSCPLPYRQRDLADAVGLSLVHTNKTLARLRSLGVARWDGGRLTIHDFDRMTALADLDTAAAAPRPLI</sequence>
<dbReference type="InterPro" id="IPR036388">
    <property type="entry name" value="WH-like_DNA-bd_sf"/>
</dbReference>
<dbReference type="Gene3D" id="2.60.120.10">
    <property type="entry name" value="Jelly Rolls"/>
    <property type="match status" value="1"/>
</dbReference>
<evidence type="ECO:0000259" key="4">
    <source>
        <dbReference type="PROSITE" id="PS50042"/>
    </source>
</evidence>
<dbReference type="Proteomes" id="UP001596516">
    <property type="component" value="Unassembled WGS sequence"/>
</dbReference>
<dbReference type="EMBL" id="JBHTFQ010000007">
    <property type="protein sequence ID" value="MFC7705280.1"/>
    <property type="molecule type" value="Genomic_DNA"/>
</dbReference>
<dbReference type="SUPFAM" id="SSF51206">
    <property type="entry name" value="cAMP-binding domain-like"/>
    <property type="match status" value="1"/>
</dbReference>
<keyword evidence="2" id="KW-0238">DNA-binding</keyword>
<dbReference type="InterPro" id="IPR018490">
    <property type="entry name" value="cNMP-bd_dom_sf"/>
</dbReference>
<gene>
    <name evidence="6" type="ORF">ACFQXB_13855</name>
</gene>
<keyword evidence="3" id="KW-0804">Transcription</keyword>
<dbReference type="RefSeq" id="WP_377404919.1">
    <property type="nucleotide sequence ID" value="NZ_JBHTFQ010000007.1"/>
</dbReference>
<dbReference type="InterPro" id="IPR000595">
    <property type="entry name" value="cNMP-bd_dom"/>
</dbReference>
<evidence type="ECO:0000313" key="7">
    <source>
        <dbReference type="Proteomes" id="UP001596516"/>
    </source>
</evidence>
<dbReference type="Pfam" id="PF00027">
    <property type="entry name" value="cNMP_binding"/>
    <property type="match status" value="1"/>
</dbReference>
<dbReference type="CDD" id="cd00038">
    <property type="entry name" value="CAP_ED"/>
    <property type="match status" value="1"/>
</dbReference>
<keyword evidence="1" id="KW-0805">Transcription regulation</keyword>
<evidence type="ECO:0000256" key="3">
    <source>
        <dbReference type="ARBA" id="ARBA00023163"/>
    </source>
</evidence>
<name>A0ABW2UP10_9RHOB</name>
<dbReference type="PROSITE" id="PS51063">
    <property type="entry name" value="HTH_CRP_2"/>
    <property type="match status" value="1"/>
</dbReference>
<keyword evidence="7" id="KW-1185">Reference proteome</keyword>
<evidence type="ECO:0000259" key="5">
    <source>
        <dbReference type="PROSITE" id="PS51063"/>
    </source>
</evidence>
<evidence type="ECO:0000256" key="2">
    <source>
        <dbReference type="ARBA" id="ARBA00023125"/>
    </source>
</evidence>
<dbReference type="SMART" id="SM00419">
    <property type="entry name" value="HTH_CRP"/>
    <property type="match status" value="1"/>
</dbReference>
<feature type="domain" description="HTH crp-type" evidence="5">
    <location>
        <begin position="131"/>
        <end position="205"/>
    </location>
</feature>
<evidence type="ECO:0000313" key="6">
    <source>
        <dbReference type="EMBL" id="MFC7705280.1"/>
    </source>
</evidence>
<dbReference type="PROSITE" id="PS50042">
    <property type="entry name" value="CNMP_BINDING_3"/>
    <property type="match status" value="1"/>
</dbReference>
<dbReference type="InterPro" id="IPR036390">
    <property type="entry name" value="WH_DNA-bd_sf"/>
</dbReference>
<proteinExistence type="predicted"/>
<protein>
    <submittedName>
        <fullName evidence="6">Crp/Fnr family transcriptional regulator</fullName>
    </submittedName>
</protein>
<comment type="caution">
    <text evidence="6">The sequence shown here is derived from an EMBL/GenBank/DDBJ whole genome shotgun (WGS) entry which is preliminary data.</text>
</comment>